<dbReference type="OrthoDB" id="275508at2157"/>
<accession>A0A8J8PZH6</accession>
<feature type="region of interest" description="Disordered" evidence="1">
    <location>
        <begin position="57"/>
        <end position="76"/>
    </location>
</feature>
<organism evidence="2 3">
    <name type="scientific">Natronococcus pandeyae</name>
    <dbReference type="NCBI Taxonomy" id="2055836"/>
    <lineage>
        <taxon>Archaea</taxon>
        <taxon>Methanobacteriati</taxon>
        <taxon>Methanobacteriota</taxon>
        <taxon>Stenosarchaea group</taxon>
        <taxon>Halobacteria</taxon>
        <taxon>Halobacteriales</taxon>
        <taxon>Natrialbaceae</taxon>
        <taxon>Natronococcus</taxon>
    </lineage>
</organism>
<evidence type="ECO:0000313" key="2">
    <source>
        <dbReference type="EMBL" id="TYL36512.1"/>
    </source>
</evidence>
<keyword evidence="3" id="KW-1185">Reference proteome</keyword>
<dbReference type="AlphaFoldDB" id="A0A8J8PZH6"/>
<gene>
    <name evidence="2" type="ORF">CV102_22070</name>
</gene>
<comment type="caution">
    <text evidence="2">The sequence shown here is derived from an EMBL/GenBank/DDBJ whole genome shotgun (WGS) entry which is preliminary data.</text>
</comment>
<dbReference type="EMBL" id="PHNJ01000017">
    <property type="protein sequence ID" value="TYL36512.1"/>
    <property type="molecule type" value="Genomic_DNA"/>
</dbReference>
<protein>
    <submittedName>
        <fullName evidence="2">Uncharacterized protein</fullName>
    </submittedName>
</protein>
<dbReference type="RefSeq" id="WP_148860158.1">
    <property type="nucleotide sequence ID" value="NZ_PHNJ01000017.1"/>
</dbReference>
<sequence>MAETEWPEIKGKELEYGDHTWELTGTVDVGNTGEIIAVEAKQTDDVRQRNAMLRFGLGDQSASLNPGNPRSRFHGFEQEGDTQYLLVKAEPKVYRYEIQGISYE</sequence>
<evidence type="ECO:0000313" key="3">
    <source>
        <dbReference type="Proteomes" id="UP000766904"/>
    </source>
</evidence>
<dbReference type="Proteomes" id="UP000766904">
    <property type="component" value="Unassembled WGS sequence"/>
</dbReference>
<name>A0A8J8PZH6_9EURY</name>
<evidence type="ECO:0000256" key="1">
    <source>
        <dbReference type="SAM" id="MobiDB-lite"/>
    </source>
</evidence>
<reference evidence="2" key="1">
    <citation type="submission" date="2017-11" db="EMBL/GenBank/DDBJ databases">
        <authorList>
            <person name="Kajale S.C."/>
            <person name="Sharma A."/>
        </authorList>
    </citation>
    <scope>NUCLEOTIDE SEQUENCE</scope>
    <source>
        <strain evidence="2">LS1_42</strain>
    </source>
</reference>
<proteinExistence type="predicted"/>